<dbReference type="PROSITE" id="PS50011">
    <property type="entry name" value="PROTEIN_KINASE_DOM"/>
    <property type="match status" value="1"/>
</dbReference>
<dbReference type="PROSITE" id="PS00108">
    <property type="entry name" value="PROTEIN_KINASE_ST"/>
    <property type="match status" value="1"/>
</dbReference>
<dbReference type="SMART" id="SM00220">
    <property type="entry name" value="S_TKc"/>
    <property type="match status" value="1"/>
</dbReference>
<dbReference type="STRING" id="5762.D2VV31"/>
<feature type="domain" description="Protein kinase" evidence="10">
    <location>
        <begin position="20"/>
        <end position="328"/>
    </location>
</feature>
<dbReference type="InterPro" id="IPR003527">
    <property type="entry name" value="MAP_kinase_CS"/>
</dbReference>
<dbReference type="InterPro" id="IPR008271">
    <property type="entry name" value="Ser/Thr_kinase_AS"/>
</dbReference>
<evidence type="ECO:0000313" key="12">
    <source>
        <dbReference type="Proteomes" id="UP000006671"/>
    </source>
</evidence>
<dbReference type="EC" id="2.7.11.24" evidence="8"/>
<comment type="catalytic activity">
    <reaction evidence="8">
        <text>L-threonyl-[protein] + ATP = O-phospho-L-threonyl-[protein] + ADP + H(+)</text>
        <dbReference type="Rhea" id="RHEA:46608"/>
        <dbReference type="Rhea" id="RHEA-COMP:11060"/>
        <dbReference type="Rhea" id="RHEA-COMP:11605"/>
        <dbReference type="ChEBI" id="CHEBI:15378"/>
        <dbReference type="ChEBI" id="CHEBI:30013"/>
        <dbReference type="ChEBI" id="CHEBI:30616"/>
        <dbReference type="ChEBI" id="CHEBI:61977"/>
        <dbReference type="ChEBI" id="CHEBI:456216"/>
        <dbReference type="EC" id="2.7.11.24"/>
    </reaction>
</comment>
<feature type="compositionally biased region" description="Acidic residues" evidence="9">
    <location>
        <begin position="478"/>
        <end position="491"/>
    </location>
</feature>
<evidence type="ECO:0000256" key="3">
    <source>
        <dbReference type="ARBA" id="ARBA00022741"/>
    </source>
</evidence>
<sequence>MHRTQIEQQYGISFHVPERYQDLNVIGKGSYGIVCAAKDTLTNSKVAIKKVIRCFDHHVFAVRLLREVKILGFLNHPNVIDLKHVQLPFPDRDNFTELYMYTDLMDTDLKTIIQSSQELTNDHIQFFMYQILKAVHYIHSGNVIHRDLKPSNILINSDCNIKICDLGLARGYNDGTNANESVLKGLLKGQKQMKPKLTEYVVTRWYRAPELLLQSNAYGKQVDVWSVGCIFAELLGREPLFRGSSHYDQLVKIFDVIGTPKDKTDFEGIELTDSSYNILQQIKVKPKRDFTSIFPNATNDAVDLLEKLLCFSPKQRISASEALEHPYFEDIHTFNDYDFASSSFDYSFEADATSIPAIRHMLYDEIARKYDHSNDREDVMTRYELQTSMKPPVSTAVQQNNVQQTTNNYQPQSQHYNHQQQQYDEDDESDEGDDEEVEDMDFVGDKKSEQQHQQQYHHQMHHRNLSNAGDDSILTTDEASDYMEESDSDFL</sequence>
<keyword evidence="4 8" id="KW-0418">Kinase</keyword>
<dbReference type="FunFam" id="1.10.510.10:FF:000040">
    <property type="entry name" value="Mitogen-activated protein kinase"/>
    <property type="match status" value="1"/>
</dbReference>
<dbReference type="InParanoid" id="D2VV31"/>
<keyword evidence="2 8" id="KW-0808">Transferase</keyword>
<evidence type="ECO:0000256" key="5">
    <source>
        <dbReference type="ARBA" id="ARBA00022840"/>
    </source>
</evidence>
<evidence type="ECO:0000256" key="9">
    <source>
        <dbReference type="SAM" id="MobiDB-lite"/>
    </source>
</evidence>
<gene>
    <name evidence="11" type="ORF">NAEGRDRAFT_81328</name>
</gene>
<feature type="compositionally biased region" description="Polar residues" evidence="9">
    <location>
        <begin position="465"/>
        <end position="477"/>
    </location>
</feature>
<name>D2VV31_NAEGR</name>
<evidence type="ECO:0000259" key="10">
    <source>
        <dbReference type="PROSITE" id="PS50011"/>
    </source>
</evidence>
<keyword evidence="12" id="KW-1185">Reference proteome</keyword>
<dbReference type="InterPro" id="IPR050117">
    <property type="entry name" value="MAPK"/>
</dbReference>
<organism evidence="12">
    <name type="scientific">Naegleria gruberi</name>
    <name type="common">Amoeba</name>
    <dbReference type="NCBI Taxonomy" id="5762"/>
    <lineage>
        <taxon>Eukaryota</taxon>
        <taxon>Discoba</taxon>
        <taxon>Heterolobosea</taxon>
        <taxon>Tetramitia</taxon>
        <taxon>Eutetramitia</taxon>
        <taxon>Vahlkampfiidae</taxon>
        <taxon>Naegleria</taxon>
    </lineage>
</organism>
<dbReference type="GO" id="GO:0004707">
    <property type="term" value="F:MAP kinase activity"/>
    <property type="evidence" value="ECO:0007669"/>
    <property type="project" value="UniProtKB-EC"/>
</dbReference>
<feature type="binding site" evidence="6">
    <location>
        <position position="50"/>
    </location>
    <ligand>
        <name>ATP</name>
        <dbReference type="ChEBI" id="CHEBI:30616"/>
    </ligand>
</feature>
<evidence type="ECO:0000256" key="1">
    <source>
        <dbReference type="ARBA" id="ARBA00022527"/>
    </source>
</evidence>
<keyword evidence="8" id="KW-0460">Magnesium</keyword>
<feature type="region of interest" description="Disordered" evidence="9">
    <location>
        <begin position="408"/>
        <end position="491"/>
    </location>
</feature>
<comment type="activity regulation">
    <text evidence="8">Activated by threonine and tyrosine phosphorylation.</text>
</comment>
<feature type="compositionally biased region" description="Low complexity" evidence="9">
    <location>
        <begin position="408"/>
        <end position="422"/>
    </location>
</feature>
<comment type="similarity">
    <text evidence="8">Belongs to the protein kinase superfamily. Ser/Thr protein kinase family. MAP kinase subfamily.</text>
</comment>
<dbReference type="PANTHER" id="PTHR24055">
    <property type="entry name" value="MITOGEN-ACTIVATED PROTEIN KINASE"/>
    <property type="match status" value="1"/>
</dbReference>
<dbReference type="eggNOG" id="KOG0660">
    <property type="taxonomic scope" value="Eukaryota"/>
</dbReference>
<evidence type="ECO:0000313" key="11">
    <source>
        <dbReference type="EMBL" id="EFC39370.1"/>
    </source>
</evidence>
<dbReference type="GeneID" id="8853570"/>
<dbReference type="AlphaFoldDB" id="D2VV31"/>
<dbReference type="SUPFAM" id="SSF56112">
    <property type="entry name" value="Protein kinase-like (PK-like)"/>
    <property type="match status" value="1"/>
</dbReference>
<dbReference type="Proteomes" id="UP000006671">
    <property type="component" value="Unassembled WGS sequence"/>
</dbReference>
<evidence type="ECO:0000256" key="7">
    <source>
        <dbReference type="RuleBase" id="RU000304"/>
    </source>
</evidence>
<dbReference type="InterPro" id="IPR017441">
    <property type="entry name" value="Protein_kinase_ATP_BS"/>
</dbReference>
<dbReference type="KEGG" id="ngr:NAEGRDRAFT_81328"/>
<dbReference type="CDD" id="cd07834">
    <property type="entry name" value="STKc_MAPK"/>
    <property type="match status" value="1"/>
</dbReference>
<keyword evidence="3 6" id="KW-0547">Nucleotide-binding</keyword>
<comment type="cofactor">
    <cofactor evidence="8">
        <name>Mg(2+)</name>
        <dbReference type="ChEBI" id="CHEBI:18420"/>
    </cofactor>
</comment>
<evidence type="ECO:0000256" key="2">
    <source>
        <dbReference type="ARBA" id="ARBA00022679"/>
    </source>
</evidence>
<dbReference type="Gene3D" id="1.10.510.10">
    <property type="entry name" value="Transferase(Phosphotransferase) domain 1"/>
    <property type="match status" value="1"/>
</dbReference>
<proteinExistence type="inferred from homology"/>
<protein>
    <recommendedName>
        <fullName evidence="8">Mitogen-activated protein kinase</fullName>
        <ecNumber evidence="8">2.7.11.24</ecNumber>
    </recommendedName>
</protein>
<reference evidence="11 12" key="1">
    <citation type="journal article" date="2010" name="Cell">
        <title>The genome of Naegleria gruberi illuminates early eukaryotic versatility.</title>
        <authorList>
            <person name="Fritz-Laylin L.K."/>
            <person name="Prochnik S.E."/>
            <person name="Ginger M.L."/>
            <person name="Dacks J.B."/>
            <person name="Carpenter M.L."/>
            <person name="Field M.C."/>
            <person name="Kuo A."/>
            <person name="Paredez A."/>
            <person name="Chapman J."/>
            <person name="Pham J."/>
            <person name="Shu S."/>
            <person name="Neupane R."/>
            <person name="Cipriano M."/>
            <person name="Mancuso J."/>
            <person name="Tu H."/>
            <person name="Salamov A."/>
            <person name="Lindquist E."/>
            <person name="Shapiro H."/>
            <person name="Lucas S."/>
            <person name="Grigoriev I.V."/>
            <person name="Cande W.Z."/>
            <person name="Fulton C."/>
            <person name="Rokhsar D.S."/>
            <person name="Dawson S.C."/>
        </authorList>
    </citation>
    <scope>NUCLEOTIDE SEQUENCE [LARGE SCALE GENOMIC DNA]</scope>
    <source>
        <strain evidence="11 12">NEG-M</strain>
    </source>
</reference>
<dbReference type="InterPro" id="IPR000719">
    <property type="entry name" value="Prot_kinase_dom"/>
</dbReference>
<dbReference type="VEuPathDB" id="AmoebaDB:NAEGRDRAFT_81328"/>
<dbReference type="OrthoDB" id="10294908at2759"/>
<dbReference type="FunFam" id="3.30.200.20:FF:000046">
    <property type="entry name" value="Mitogen-activated protein kinase"/>
    <property type="match status" value="1"/>
</dbReference>
<evidence type="ECO:0000256" key="6">
    <source>
        <dbReference type="PROSITE-ProRule" id="PRU10141"/>
    </source>
</evidence>
<evidence type="ECO:0000256" key="4">
    <source>
        <dbReference type="ARBA" id="ARBA00022777"/>
    </source>
</evidence>
<accession>D2VV31</accession>
<keyword evidence="5 6" id="KW-0067">ATP-binding</keyword>
<feature type="compositionally biased region" description="Acidic residues" evidence="9">
    <location>
        <begin position="423"/>
        <end position="442"/>
    </location>
</feature>
<dbReference type="Gene3D" id="3.30.200.20">
    <property type="entry name" value="Phosphorylase Kinase, domain 1"/>
    <property type="match status" value="1"/>
</dbReference>
<dbReference type="PROSITE" id="PS00107">
    <property type="entry name" value="PROTEIN_KINASE_ATP"/>
    <property type="match status" value="1"/>
</dbReference>
<dbReference type="PROSITE" id="PS01351">
    <property type="entry name" value="MAPK"/>
    <property type="match status" value="1"/>
</dbReference>
<dbReference type="Pfam" id="PF00069">
    <property type="entry name" value="Pkinase"/>
    <property type="match status" value="1"/>
</dbReference>
<dbReference type="InterPro" id="IPR011009">
    <property type="entry name" value="Kinase-like_dom_sf"/>
</dbReference>
<keyword evidence="1 7" id="KW-0723">Serine/threonine-protein kinase</keyword>
<dbReference type="EMBL" id="GG738900">
    <property type="protein sequence ID" value="EFC39370.1"/>
    <property type="molecule type" value="Genomic_DNA"/>
</dbReference>
<evidence type="ECO:0000256" key="8">
    <source>
        <dbReference type="RuleBase" id="RU361165"/>
    </source>
</evidence>
<dbReference type="RefSeq" id="XP_002672114.1">
    <property type="nucleotide sequence ID" value="XM_002672068.1"/>
</dbReference>
<dbReference type="GO" id="GO:0005524">
    <property type="term" value="F:ATP binding"/>
    <property type="evidence" value="ECO:0007669"/>
    <property type="project" value="UniProtKB-UniRule"/>
</dbReference>